<accession>A0ACD3AX87</accession>
<evidence type="ECO:0000313" key="2">
    <source>
        <dbReference type="Proteomes" id="UP000308600"/>
    </source>
</evidence>
<proteinExistence type="predicted"/>
<keyword evidence="2" id="KW-1185">Reference proteome</keyword>
<sequence length="300" mass="30299">MARFGYLLAMTLAACAYQTQAVPVARNNNNSNNECSTASAKTVSGIASVNQALLPLLTFSRGNSEAEDLVNLIVSSLSGARNGVQVISSSIGRGGVVSEDSLAAVLGLGNAWQALDGLQSRNGQISNDIGNARSKLKKTIKNCQSMMGVCLGSEKSNDNKIKMQKSTKTVEMGNDNKNKSSAAANAKTATKAANKSKNTAAVSTGDIKVAGKAKNGDAATVTVTETVTVTVDKAGATGAASKASSAKNGAVKDDQSKGAATKDQSKGAATKDQSKGAATKDQSKGAATKDQTSAAGKASS</sequence>
<organism evidence="1 2">
    <name type="scientific">Pluteus cervinus</name>
    <dbReference type="NCBI Taxonomy" id="181527"/>
    <lineage>
        <taxon>Eukaryota</taxon>
        <taxon>Fungi</taxon>
        <taxon>Dikarya</taxon>
        <taxon>Basidiomycota</taxon>
        <taxon>Agaricomycotina</taxon>
        <taxon>Agaricomycetes</taxon>
        <taxon>Agaricomycetidae</taxon>
        <taxon>Agaricales</taxon>
        <taxon>Pluteineae</taxon>
        <taxon>Pluteaceae</taxon>
        <taxon>Pluteus</taxon>
    </lineage>
</organism>
<gene>
    <name evidence="1" type="ORF">BDN72DRAFT_896882</name>
</gene>
<evidence type="ECO:0000313" key="1">
    <source>
        <dbReference type="EMBL" id="TFK69889.1"/>
    </source>
</evidence>
<dbReference type="EMBL" id="ML208322">
    <property type="protein sequence ID" value="TFK69889.1"/>
    <property type="molecule type" value="Genomic_DNA"/>
</dbReference>
<name>A0ACD3AX87_9AGAR</name>
<reference evidence="1 2" key="1">
    <citation type="journal article" date="2019" name="Nat. Ecol. Evol.">
        <title>Megaphylogeny resolves global patterns of mushroom evolution.</title>
        <authorList>
            <person name="Varga T."/>
            <person name="Krizsan K."/>
            <person name="Foldi C."/>
            <person name="Dima B."/>
            <person name="Sanchez-Garcia M."/>
            <person name="Sanchez-Ramirez S."/>
            <person name="Szollosi G.J."/>
            <person name="Szarkandi J.G."/>
            <person name="Papp V."/>
            <person name="Albert L."/>
            <person name="Andreopoulos W."/>
            <person name="Angelini C."/>
            <person name="Antonin V."/>
            <person name="Barry K.W."/>
            <person name="Bougher N.L."/>
            <person name="Buchanan P."/>
            <person name="Buyck B."/>
            <person name="Bense V."/>
            <person name="Catcheside P."/>
            <person name="Chovatia M."/>
            <person name="Cooper J."/>
            <person name="Damon W."/>
            <person name="Desjardin D."/>
            <person name="Finy P."/>
            <person name="Geml J."/>
            <person name="Haridas S."/>
            <person name="Hughes K."/>
            <person name="Justo A."/>
            <person name="Karasinski D."/>
            <person name="Kautmanova I."/>
            <person name="Kiss B."/>
            <person name="Kocsube S."/>
            <person name="Kotiranta H."/>
            <person name="LaButti K.M."/>
            <person name="Lechner B.E."/>
            <person name="Liimatainen K."/>
            <person name="Lipzen A."/>
            <person name="Lukacs Z."/>
            <person name="Mihaltcheva S."/>
            <person name="Morgado L.N."/>
            <person name="Niskanen T."/>
            <person name="Noordeloos M.E."/>
            <person name="Ohm R.A."/>
            <person name="Ortiz-Santana B."/>
            <person name="Ovrebo C."/>
            <person name="Racz N."/>
            <person name="Riley R."/>
            <person name="Savchenko A."/>
            <person name="Shiryaev A."/>
            <person name="Soop K."/>
            <person name="Spirin V."/>
            <person name="Szebenyi C."/>
            <person name="Tomsovsky M."/>
            <person name="Tulloss R.E."/>
            <person name="Uehling J."/>
            <person name="Grigoriev I.V."/>
            <person name="Vagvolgyi C."/>
            <person name="Papp T."/>
            <person name="Martin F.M."/>
            <person name="Miettinen O."/>
            <person name="Hibbett D.S."/>
            <person name="Nagy L.G."/>
        </authorList>
    </citation>
    <scope>NUCLEOTIDE SEQUENCE [LARGE SCALE GENOMIC DNA]</scope>
    <source>
        <strain evidence="1 2">NL-1719</strain>
    </source>
</reference>
<protein>
    <submittedName>
        <fullName evidence="1">Uncharacterized protein</fullName>
    </submittedName>
</protein>
<feature type="non-terminal residue" evidence="1">
    <location>
        <position position="300"/>
    </location>
</feature>
<dbReference type="Proteomes" id="UP000308600">
    <property type="component" value="Unassembled WGS sequence"/>
</dbReference>